<dbReference type="Gene3D" id="1.10.10.60">
    <property type="entry name" value="Homeodomain-like"/>
    <property type="match status" value="1"/>
</dbReference>
<evidence type="ECO:0000313" key="6">
    <source>
        <dbReference type="EMBL" id="KQB53293.1"/>
    </source>
</evidence>
<dbReference type="PROSITE" id="PS01124">
    <property type="entry name" value="HTH_ARAC_FAMILY_2"/>
    <property type="match status" value="1"/>
</dbReference>
<dbReference type="Pfam" id="PF12833">
    <property type="entry name" value="HTH_18"/>
    <property type="match status" value="1"/>
</dbReference>
<dbReference type="Proteomes" id="UP000050342">
    <property type="component" value="Unassembled WGS sequence"/>
</dbReference>
<dbReference type="SUPFAM" id="SSF46689">
    <property type="entry name" value="Homeodomain-like"/>
    <property type="match status" value="1"/>
</dbReference>
<name>A0A0Q0YVM1_9PSED</name>
<keyword evidence="2" id="KW-0238">DNA-binding</keyword>
<dbReference type="RefSeq" id="WP_055103208.1">
    <property type="nucleotide sequence ID" value="NZ_LLWH01000171.1"/>
</dbReference>
<dbReference type="InterPro" id="IPR018060">
    <property type="entry name" value="HTH_AraC"/>
</dbReference>
<dbReference type="STRING" id="1563157.AQS70_10985"/>
<comment type="caution">
    <text evidence="6">The sequence shown here is derived from an EMBL/GenBank/DDBJ whole genome shotgun (WGS) entry which is preliminary data.</text>
</comment>
<dbReference type="PANTHER" id="PTHR47894:SF1">
    <property type="entry name" value="HTH-TYPE TRANSCRIPTIONAL REGULATOR VQSM"/>
    <property type="match status" value="1"/>
</dbReference>
<evidence type="ECO:0000256" key="3">
    <source>
        <dbReference type="ARBA" id="ARBA00023163"/>
    </source>
</evidence>
<accession>A0A0Q0YVM1</accession>
<evidence type="ECO:0000313" key="7">
    <source>
        <dbReference type="Proteomes" id="UP000050342"/>
    </source>
</evidence>
<keyword evidence="1" id="KW-0805">Transcription regulation</keyword>
<dbReference type="InterPro" id="IPR009057">
    <property type="entry name" value="Homeodomain-like_sf"/>
</dbReference>
<gene>
    <name evidence="6" type="ORF">AQS70_10985</name>
</gene>
<evidence type="ECO:0000256" key="1">
    <source>
        <dbReference type="ARBA" id="ARBA00023015"/>
    </source>
</evidence>
<dbReference type="OrthoDB" id="5582699at2"/>
<dbReference type="Pfam" id="PF12625">
    <property type="entry name" value="Arabinose_bd"/>
    <property type="match status" value="1"/>
</dbReference>
<dbReference type="PANTHER" id="PTHR47894">
    <property type="entry name" value="HTH-TYPE TRANSCRIPTIONAL REGULATOR GADX"/>
    <property type="match status" value="1"/>
</dbReference>
<reference evidence="6 7" key="1">
    <citation type="submission" date="2015-10" db="EMBL/GenBank/DDBJ databases">
        <title>Pseudomonas helleri sp. nov. and Pseudomonas weihenstephanensis sp. nov., isolated from raw cows milk.</title>
        <authorList>
            <person name="Von Neubeck M."/>
            <person name="Huptas C."/>
            <person name="Wenning M."/>
            <person name="Scherer S."/>
        </authorList>
    </citation>
    <scope>NUCLEOTIDE SEQUENCE [LARGE SCALE GENOMIC DNA]</scope>
    <source>
        <strain evidence="6 7">BSTT44</strain>
    </source>
</reference>
<dbReference type="SMART" id="SM00342">
    <property type="entry name" value="HTH_ARAC"/>
    <property type="match status" value="1"/>
</dbReference>
<dbReference type="GO" id="GO:0003700">
    <property type="term" value="F:DNA-binding transcription factor activity"/>
    <property type="evidence" value="ECO:0007669"/>
    <property type="project" value="InterPro"/>
</dbReference>
<protein>
    <recommendedName>
        <fullName evidence="5">HTH araC/xylS-type domain-containing protein</fullName>
    </recommendedName>
</protein>
<feature type="transmembrane region" description="Helical" evidence="4">
    <location>
        <begin position="68"/>
        <end position="87"/>
    </location>
</feature>
<proteinExistence type="predicted"/>
<organism evidence="6 7">
    <name type="scientific">Pseudomonas endophytica</name>
    <dbReference type="NCBI Taxonomy" id="1563157"/>
    <lineage>
        <taxon>Bacteria</taxon>
        <taxon>Pseudomonadati</taxon>
        <taxon>Pseudomonadota</taxon>
        <taxon>Gammaproteobacteria</taxon>
        <taxon>Pseudomonadales</taxon>
        <taxon>Pseudomonadaceae</taxon>
        <taxon>Pseudomonas</taxon>
    </lineage>
</organism>
<keyword evidence="3" id="KW-0804">Transcription</keyword>
<evidence type="ECO:0000256" key="2">
    <source>
        <dbReference type="ARBA" id="ARBA00023125"/>
    </source>
</evidence>
<dbReference type="GO" id="GO:0005829">
    <property type="term" value="C:cytosol"/>
    <property type="evidence" value="ECO:0007669"/>
    <property type="project" value="TreeGrafter"/>
</dbReference>
<sequence>MYRIRKSYVYLLGRALGTVYKPSEIFQDCVDDAEYVDIKSVYDWLANLAVISGDPDLGLRAYKNMHPAMLGALGYAVMSCATLGGAIERLVNYYSLISNGSLFKLDIQDRRLKIVSIELTKTVPRISVDADFSIVLGLIRWLVPHYYVVPLGVEFIYAPPDKTHQLEEVFGRNLKFSADHNVLIFSSEICDYPLITASSKLDRLHADFLKVQLELTFSGFTSAKIRRAVSESLAMGVVPTLDSISATLKVSKRTLQYSLRSEGLSFSRVYNDVRQALAHEYLRHSMYSIKYISATLGFSDQSSFYKASLRWFGMTPQSYRDLSMQ</sequence>
<dbReference type="AlphaFoldDB" id="A0A0Q0YVM1"/>
<evidence type="ECO:0000256" key="4">
    <source>
        <dbReference type="SAM" id="Phobius"/>
    </source>
</evidence>
<keyword evidence="7" id="KW-1185">Reference proteome</keyword>
<keyword evidence="4" id="KW-0472">Membrane</keyword>
<feature type="domain" description="HTH araC/xylS-type" evidence="5">
    <location>
        <begin position="223"/>
        <end position="322"/>
    </location>
</feature>
<keyword evidence="4" id="KW-1133">Transmembrane helix</keyword>
<keyword evidence="4" id="KW-0812">Transmembrane</keyword>
<dbReference type="GO" id="GO:0000976">
    <property type="term" value="F:transcription cis-regulatory region binding"/>
    <property type="evidence" value="ECO:0007669"/>
    <property type="project" value="TreeGrafter"/>
</dbReference>
<dbReference type="InterPro" id="IPR032687">
    <property type="entry name" value="AraC-type_N"/>
</dbReference>
<dbReference type="EMBL" id="LLWH01000171">
    <property type="protein sequence ID" value="KQB53293.1"/>
    <property type="molecule type" value="Genomic_DNA"/>
</dbReference>
<evidence type="ECO:0000259" key="5">
    <source>
        <dbReference type="PROSITE" id="PS01124"/>
    </source>
</evidence>